<reference evidence="11" key="1">
    <citation type="submission" date="2020-05" db="EMBL/GenBank/DDBJ databases">
        <authorList>
            <person name="Liao W."/>
            <person name="Liu A."/>
            <person name="Yang Z."/>
            <person name="Huang X."/>
        </authorList>
    </citation>
    <scope>NUCLEOTIDE SEQUENCE</scope>
</reference>
<dbReference type="EMBL" id="MT536164">
    <property type="protein sequence ID" value="QXV26988.1"/>
    <property type="molecule type" value="mRNA"/>
</dbReference>
<comment type="catalytic activity">
    <reaction evidence="10">
        <text>L-phenylalanine = (E)-cinnamate + NH4(+)</text>
        <dbReference type="Rhea" id="RHEA:21384"/>
        <dbReference type="ChEBI" id="CHEBI:15669"/>
        <dbReference type="ChEBI" id="CHEBI:28938"/>
        <dbReference type="ChEBI" id="CHEBI:58095"/>
        <dbReference type="EC" id="4.3.1.24"/>
    </reaction>
</comment>
<dbReference type="FunFam" id="1.10.274.20:FF:000001">
    <property type="entry name" value="Phenylalanine ammonia-lyase"/>
    <property type="match status" value="1"/>
</dbReference>
<dbReference type="PANTHER" id="PTHR10362">
    <property type="entry name" value="HISTIDINE AMMONIA-LYASE"/>
    <property type="match status" value="1"/>
</dbReference>
<proteinExistence type="evidence at transcript level"/>
<dbReference type="UniPathway" id="UPA00713">
    <property type="reaction ID" value="UER00725"/>
</dbReference>
<sequence length="705" mass="76267">MEFAHAKGNCAANDPLNWGAAAESMAGSHLDEVKNMVRDFRQPLVRLEGATLKVAQVAAVAFGDSPVAVELAESARAGVKASSDWVMESMGKGTDSYGVTTGFGATSHRRTKQGGALQKELIRFLNAGIFGSAPESGNTLPASATRAAMLVRINTLLQGYSGIRFEILEAITSLLNSNVTPCLPLRGTITASGDLVPLSYIAGILTGRPNAKAVSADGKSVDAAEAFKLAGIETGFFELQPKEGLALVNGTAVGSGMASLVLFDANVLAVLSEVLSAIFCEVMQGKPEYTDHLTHKLKHHPGQIEAAAIMEHILEGSSYMKMAKKLHEQDPLQKPKQDRYALRTSPQWLGPQIEVIRSATKSIEREINSVNDNPLIDVSRNKALHGGNFQGTPIGVSMDNTRLAIAAIGKLMFAQFSELVNDFYNNGLPSNLSGGRNPSLDYGFKGAEIAMAAYCSELQFLANPVTNHVQSAEQHNQDVNSLGLISSRKTAEAVEILKLMSSTFLVGLCQAIDLRHLEENLRCTVKNTASQVAKRVLTMGVNGELHPARFCEKDLIKVIDREHVFAYIDDPCSATYPLMQKLRQVLVEHALSNGEKEKDANTSIFHKIAAFEEELKAVLPKEVEAVRAAFENGSSAIPNRIKECRSYPLYRLVREELGTGYLTGEEVRSPGEEFDKVFDAICKGKLIDPLLECLSDWNGAPLPIC</sequence>
<accession>A0A8F7FBJ2</accession>
<dbReference type="GO" id="GO:0045548">
    <property type="term" value="F:phenylalanine ammonia-lyase activity"/>
    <property type="evidence" value="ECO:0007669"/>
    <property type="project" value="UniProtKB-EC"/>
</dbReference>
<dbReference type="InterPro" id="IPR005922">
    <property type="entry name" value="Phe_NH3-lyase"/>
</dbReference>
<dbReference type="InterPro" id="IPR023144">
    <property type="entry name" value="Phe_NH3-lyase_shielding_dom_sf"/>
</dbReference>
<dbReference type="FunFam" id="1.20.200.10:FF:000009">
    <property type="entry name" value="Phenylalanine ammonia-lyase"/>
    <property type="match status" value="1"/>
</dbReference>
<keyword evidence="6 10" id="KW-0587">Phenylpropanoid metabolism</keyword>
<dbReference type="InterPro" id="IPR008948">
    <property type="entry name" value="L-Aspartase-like"/>
</dbReference>
<comment type="subcellular location">
    <subcellularLocation>
        <location evidence="1 10">Cytoplasm</location>
    </subcellularLocation>
</comment>
<dbReference type="Gene3D" id="1.10.275.10">
    <property type="entry name" value="Fumarase/aspartase (N-terminal domain)"/>
    <property type="match status" value="1"/>
</dbReference>
<keyword evidence="7" id="KW-0585">Phenylalanine catabolism</keyword>
<dbReference type="AlphaFoldDB" id="A0A8F7FBJ2"/>
<dbReference type="NCBIfam" id="TIGR01226">
    <property type="entry name" value="phe_am_lyase"/>
    <property type="match status" value="1"/>
</dbReference>
<evidence type="ECO:0000256" key="3">
    <source>
        <dbReference type="ARBA" id="ARBA00007238"/>
    </source>
</evidence>
<dbReference type="CDD" id="cd00332">
    <property type="entry name" value="PAL-HAL"/>
    <property type="match status" value="1"/>
</dbReference>
<organism evidence="11">
    <name type="scientific">(Agave angustifolia x Agave amaniensis) x Agave amaniensis</name>
    <dbReference type="NCBI Taxonomy" id="2056234"/>
    <lineage>
        <taxon>Eukaryota</taxon>
        <taxon>Viridiplantae</taxon>
        <taxon>Streptophyta</taxon>
        <taxon>Embryophyta</taxon>
        <taxon>Tracheophyta</taxon>
        <taxon>Spermatophyta</taxon>
        <taxon>Magnoliopsida</taxon>
        <taxon>Liliopsida</taxon>
        <taxon>Asparagales</taxon>
        <taxon>Asparagaceae</taxon>
        <taxon>Agavoideae</taxon>
        <taxon>Agave</taxon>
    </lineage>
</organism>
<comment type="similarity">
    <text evidence="3 9">Belongs to the PAL/histidase family.</text>
</comment>
<keyword evidence="8 9" id="KW-0456">Lyase</keyword>
<evidence type="ECO:0000256" key="7">
    <source>
        <dbReference type="ARBA" id="ARBA00023232"/>
    </source>
</evidence>
<dbReference type="InterPro" id="IPR022313">
    <property type="entry name" value="Phe/His_NH3-lyase_AS"/>
</dbReference>
<keyword evidence="5" id="KW-0963">Cytoplasm</keyword>
<dbReference type="PROSITE" id="PS00488">
    <property type="entry name" value="PAL_HISTIDASE"/>
    <property type="match status" value="1"/>
</dbReference>
<evidence type="ECO:0000256" key="6">
    <source>
        <dbReference type="ARBA" id="ARBA00023051"/>
    </source>
</evidence>
<dbReference type="GO" id="GO:0009800">
    <property type="term" value="P:cinnamic acid biosynthetic process"/>
    <property type="evidence" value="ECO:0007669"/>
    <property type="project" value="UniProtKB-UniPathway"/>
</dbReference>
<evidence type="ECO:0000256" key="10">
    <source>
        <dbReference type="RuleBase" id="RU003955"/>
    </source>
</evidence>
<evidence type="ECO:0000256" key="4">
    <source>
        <dbReference type="ARBA" id="ARBA00011881"/>
    </source>
</evidence>
<evidence type="ECO:0000256" key="5">
    <source>
        <dbReference type="ARBA" id="ARBA00022490"/>
    </source>
</evidence>
<comment type="pathway">
    <text evidence="2 10">Phenylpropanoid metabolism; trans-cinnamate biosynthesis; trans-cinnamate from L-phenylalanine: step 1/1.</text>
</comment>
<evidence type="ECO:0000256" key="1">
    <source>
        <dbReference type="ARBA" id="ARBA00004496"/>
    </source>
</evidence>
<evidence type="ECO:0000256" key="9">
    <source>
        <dbReference type="RuleBase" id="RU003954"/>
    </source>
</evidence>
<evidence type="ECO:0000313" key="11">
    <source>
        <dbReference type="EMBL" id="QXV26988.1"/>
    </source>
</evidence>
<dbReference type="GO" id="GO:0006559">
    <property type="term" value="P:L-phenylalanine catabolic process"/>
    <property type="evidence" value="ECO:0007669"/>
    <property type="project" value="UniProtKB-KW"/>
</dbReference>
<dbReference type="EC" id="4.3.1.24" evidence="10"/>
<evidence type="ECO:0000256" key="2">
    <source>
        <dbReference type="ARBA" id="ARBA00005138"/>
    </source>
</evidence>
<name>A0A8F7FBJ2_9ASPA</name>
<dbReference type="InterPro" id="IPR024083">
    <property type="entry name" value="Fumarase/histidase_N"/>
</dbReference>
<dbReference type="Gene3D" id="1.20.200.10">
    <property type="entry name" value="Fumarase/aspartase (Central domain)"/>
    <property type="match status" value="1"/>
</dbReference>
<dbReference type="GO" id="GO:0005737">
    <property type="term" value="C:cytoplasm"/>
    <property type="evidence" value="ECO:0007669"/>
    <property type="project" value="UniProtKB-SubCell"/>
</dbReference>
<comment type="subunit">
    <text evidence="4">Homotetramer.</text>
</comment>
<dbReference type="Pfam" id="PF00221">
    <property type="entry name" value="Lyase_aromatic"/>
    <property type="match status" value="1"/>
</dbReference>
<dbReference type="InterPro" id="IPR001106">
    <property type="entry name" value="Aromatic_Lyase"/>
</dbReference>
<evidence type="ECO:0000256" key="8">
    <source>
        <dbReference type="ARBA" id="ARBA00023239"/>
    </source>
</evidence>
<dbReference type="Gene3D" id="1.10.274.20">
    <property type="entry name" value="Phenylalanine ammonia-lyase 1, domain 3"/>
    <property type="match status" value="1"/>
</dbReference>
<protein>
    <recommendedName>
        <fullName evidence="10">Phenylalanine ammonia-lyase</fullName>
        <ecNumber evidence="10">4.3.1.24</ecNumber>
    </recommendedName>
</protein>
<dbReference type="FunFam" id="1.10.275.10:FF:000009">
    <property type="entry name" value="Phenylalanine ammonia-lyase"/>
    <property type="match status" value="1"/>
</dbReference>
<dbReference type="SUPFAM" id="SSF48557">
    <property type="entry name" value="L-aspartase-like"/>
    <property type="match status" value="1"/>
</dbReference>